<dbReference type="PANTHER" id="PTHR45663">
    <property type="entry name" value="GEO12009P1"/>
    <property type="match status" value="1"/>
</dbReference>
<keyword evidence="2" id="KW-0249">Electron transport</keyword>
<dbReference type="InterPro" id="IPR017937">
    <property type="entry name" value="Thioredoxin_CS"/>
</dbReference>
<evidence type="ECO:0000256" key="3">
    <source>
        <dbReference type="ARBA" id="ARBA00023157"/>
    </source>
</evidence>
<keyword evidence="8" id="KW-1185">Reference proteome</keyword>
<dbReference type="SUPFAM" id="SSF52833">
    <property type="entry name" value="Thioredoxin-like"/>
    <property type="match status" value="1"/>
</dbReference>
<dbReference type="SUPFAM" id="SSF50494">
    <property type="entry name" value="Trypsin-like serine proteases"/>
    <property type="match status" value="1"/>
</dbReference>
<keyword evidence="1" id="KW-0813">Transport</keyword>
<name>A0A5C5W8P5_9BACT</name>
<dbReference type="PROSITE" id="PS00194">
    <property type="entry name" value="THIOREDOXIN_1"/>
    <property type="match status" value="1"/>
</dbReference>
<dbReference type="Gene3D" id="3.40.30.10">
    <property type="entry name" value="Glutaredoxin"/>
    <property type="match status" value="1"/>
</dbReference>
<feature type="chain" id="PRO_5023123842" evidence="5">
    <location>
        <begin position="23"/>
        <end position="497"/>
    </location>
</feature>
<dbReference type="InterPro" id="IPR013766">
    <property type="entry name" value="Thioredoxin_domain"/>
</dbReference>
<dbReference type="GO" id="GO:0005737">
    <property type="term" value="C:cytoplasm"/>
    <property type="evidence" value="ECO:0007669"/>
    <property type="project" value="TreeGrafter"/>
</dbReference>
<dbReference type="InterPro" id="IPR036249">
    <property type="entry name" value="Thioredoxin-like_sf"/>
</dbReference>
<organism evidence="7 8">
    <name type="scientific">Botrimarina hoheduenensis</name>
    <dbReference type="NCBI Taxonomy" id="2528000"/>
    <lineage>
        <taxon>Bacteria</taxon>
        <taxon>Pseudomonadati</taxon>
        <taxon>Planctomycetota</taxon>
        <taxon>Planctomycetia</taxon>
        <taxon>Pirellulales</taxon>
        <taxon>Lacipirellulaceae</taxon>
        <taxon>Botrimarina</taxon>
    </lineage>
</organism>
<accession>A0A5C5W8P5</accession>
<keyword evidence="3" id="KW-1015">Disulfide bond</keyword>
<evidence type="ECO:0000313" key="8">
    <source>
        <dbReference type="Proteomes" id="UP000318995"/>
    </source>
</evidence>
<dbReference type="CDD" id="cd02947">
    <property type="entry name" value="TRX_family"/>
    <property type="match status" value="1"/>
</dbReference>
<comment type="caution">
    <text evidence="7">The sequence shown here is derived from an EMBL/GenBank/DDBJ whole genome shotgun (WGS) entry which is preliminary data.</text>
</comment>
<dbReference type="AlphaFoldDB" id="A0A5C5W8P5"/>
<evidence type="ECO:0000256" key="5">
    <source>
        <dbReference type="SAM" id="SignalP"/>
    </source>
</evidence>
<dbReference type="Pfam" id="PF13365">
    <property type="entry name" value="Trypsin_2"/>
    <property type="match status" value="1"/>
</dbReference>
<feature type="signal peptide" evidence="5">
    <location>
        <begin position="1"/>
        <end position="22"/>
    </location>
</feature>
<evidence type="ECO:0000259" key="6">
    <source>
        <dbReference type="PROSITE" id="PS51352"/>
    </source>
</evidence>
<keyword evidence="5" id="KW-0732">Signal</keyword>
<dbReference type="PROSITE" id="PS51352">
    <property type="entry name" value="THIOREDOXIN_2"/>
    <property type="match status" value="1"/>
</dbReference>
<sequence length="497" mass="50981" precursor="true">MVTHRFTFALYSALFFSTAASAQRVELLDFYLPTCPPCRAMAPTIDRLAAAGLPVQKIDGSRDVGVAQRYGVQSYPTFVAVVDGQERGRIEGATTHAALVQLVQNASAVATQSASPVNQTFAAAPAPGDRSFAVGADHGPGLAPPPVRSVSTGSGSAGAGLIAASVRITVEDPAGRAFGTGTVIDSREGAALVITCAHLFRGADGQVIDTQGRLTLELFDAAASGTPQPIKRVAGHLVSYDMEADVALVSFWASEGLQVARVAAPAEAPRVGDTVASVGCDLGAPPTVRASQVVSLNRYNGPPNLEATGAPVQGRSGGGLFDAAGRLVGVCYAADEAADEGLYAGLASLHAQLDKVGLQELYRSAPSTNLASTNPQAELRAEQQSLLATDAPSRLEPLAAANSVADNTVAANPNDSWPAPVVRGQSPEASAGELARGLSVQERATLAEISRRAASSEVVLMIRANEPGGTTEVVTIDAASPAFVAALRSLGERTEVR</sequence>
<dbReference type="RefSeq" id="WP_197524743.1">
    <property type="nucleotide sequence ID" value="NZ_SJPH01000002.1"/>
</dbReference>
<dbReference type="GO" id="GO:0015035">
    <property type="term" value="F:protein-disulfide reductase activity"/>
    <property type="evidence" value="ECO:0007669"/>
    <property type="project" value="TreeGrafter"/>
</dbReference>
<dbReference type="InterPro" id="IPR009003">
    <property type="entry name" value="Peptidase_S1_PA"/>
</dbReference>
<reference evidence="7 8" key="1">
    <citation type="submission" date="2019-02" db="EMBL/GenBank/DDBJ databases">
        <title>Deep-cultivation of Planctomycetes and their phenomic and genomic characterization uncovers novel biology.</title>
        <authorList>
            <person name="Wiegand S."/>
            <person name="Jogler M."/>
            <person name="Boedeker C."/>
            <person name="Pinto D."/>
            <person name="Vollmers J."/>
            <person name="Rivas-Marin E."/>
            <person name="Kohn T."/>
            <person name="Peeters S.H."/>
            <person name="Heuer A."/>
            <person name="Rast P."/>
            <person name="Oberbeckmann S."/>
            <person name="Bunk B."/>
            <person name="Jeske O."/>
            <person name="Meyerdierks A."/>
            <person name="Storesund J.E."/>
            <person name="Kallscheuer N."/>
            <person name="Luecker S."/>
            <person name="Lage O.M."/>
            <person name="Pohl T."/>
            <person name="Merkel B.J."/>
            <person name="Hornburger P."/>
            <person name="Mueller R.-W."/>
            <person name="Bruemmer F."/>
            <person name="Labrenz M."/>
            <person name="Spormann A.M."/>
            <person name="Op Den Camp H."/>
            <person name="Overmann J."/>
            <person name="Amann R."/>
            <person name="Jetten M.S.M."/>
            <person name="Mascher T."/>
            <person name="Medema M.H."/>
            <person name="Devos D.P."/>
            <person name="Kaster A.-K."/>
            <person name="Ovreas L."/>
            <person name="Rohde M."/>
            <person name="Galperin M.Y."/>
            <person name="Jogler C."/>
        </authorList>
    </citation>
    <scope>NUCLEOTIDE SEQUENCE [LARGE SCALE GENOMIC DNA]</scope>
    <source>
        <strain evidence="7 8">Pla111</strain>
    </source>
</reference>
<dbReference type="EMBL" id="SJPH01000002">
    <property type="protein sequence ID" value="TWT47268.1"/>
    <property type="molecule type" value="Genomic_DNA"/>
</dbReference>
<feature type="domain" description="Thioredoxin" evidence="6">
    <location>
        <begin position="1"/>
        <end position="108"/>
    </location>
</feature>
<keyword evidence="4" id="KW-0676">Redox-active center</keyword>
<protein>
    <submittedName>
        <fullName evidence="7">Thioredoxin</fullName>
    </submittedName>
</protein>
<evidence type="ECO:0000256" key="4">
    <source>
        <dbReference type="ARBA" id="ARBA00023284"/>
    </source>
</evidence>
<evidence type="ECO:0000256" key="1">
    <source>
        <dbReference type="ARBA" id="ARBA00022448"/>
    </source>
</evidence>
<gene>
    <name evidence="7" type="primary">trxA_3</name>
    <name evidence="7" type="ORF">Pla111_08810</name>
</gene>
<dbReference type="PANTHER" id="PTHR45663:SF11">
    <property type="entry name" value="GEO12009P1"/>
    <property type="match status" value="1"/>
</dbReference>
<evidence type="ECO:0000313" key="7">
    <source>
        <dbReference type="EMBL" id="TWT47268.1"/>
    </source>
</evidence>
<dbReference type="Gene3D" id="2.40.10.120">
    <property type="match status" value="1"/>
</dbReference>
<proteinExistence type="predicted"/>
<dbReference type="Pfam" id="PF00085">
    <property type="entry name" value="Thioredoxin"/>
    <property type="match status" value="1"/>
</dbReference>
<dbReference type="Proteomes" id="UP000318995">
    <property type="component" value="Unassembled WGS sequence"/>
</dbReference>
<evidence type="ECO:0000256" key="2">
    <source>
        <dbReference type="ARBA" id="ARBA00022982"/>
    </source>
</evidence>